<feature type="non-terminal residue" evidence="1">
    <location>
        <position position="96"/>
    </location>
</feature>
<reference evidence="1" key="1">
    <citation type="submission" date="2014-12" db="EMBL/GenBank/DDBJ databases">
        <title>Insight into the proteome of Arion vulgaris.</title>
        <authorList>
            <person name="Aradska J."/>
            <person name="Bulat T."/>
            <person name="Smidak R."/>
            <person name="Sarate P."/>
            <person name="Gangsoo J."/>
            <person name="Sialana F."/>
            <person name="Bilban M."/>
            <person name="Lubec G."/>
        </authorList>
    </citation>
    <scope>NUCLEOTIDE SEQUENCE</scope>
    <source>
        <tissue evidence="1">Skin</tissue>
    </source>
</reference>
<protein>
    <submittedName>
        <fullName evidence="1">Uncharacterized protein</fullName>
    </submittedName>
</protein>
<dbReference type="EMBL" id="HACG01044929">
    <property type="protein sequence ID" value="CEK91794.1"/>
    <property type="molecule type" value="Transcribed_RNA"/>
</dbReference>
<proteinExistence type="predicted"/>
<name>A0A0B7BEP8_9EUPU</name>
<sequence>MSNITSAVFMSNCFSGTQIECCVCLRASHSNKKFQLQLGIELRSSVYEESALISRLSQAMITASDVFCCTSLVCAQVTVESNLRSQSSTTGGAYMI</sequence>
<evidence type="ECO:0000313" key="1">
    <source>
        <dbReference type="EMBL" id="CEK91794.1"/>
    </source>
</evidence>
<organism evidence="1">
    <name type="scientific">Arion vulgaris</name>
    <dbReference type="NCBI Taxonomy" id="1028688"/>
    <lineage>
        <taxon>Eukaryota</taxon>
        <taxon>Metazoa</taxon>
        <taxon>Spiralia</taxon>
        <taxon>Lophotrochozoa</taxon>
        <taxon>Mollusca</taxon>
        <taxon>Gastropoda</taxon>
        <taxon>Heterobranchia</taxon>
        <taxon>Euthyneura</taxon>
        <taxon>Panpulmonata</taxon>
        <taxon>Eupulmonata</taxon>
        <taxon>Stylommatophora</taxon>
        <taxon>Helicina</taxon>
        <taxon>Arionoidea</taxon>
        <taxon>Arionidae</taxon>
        <taxon>Arion</taxon>
    </lineage>
</organism>
<gene>
    <name evidence="1" type="primary">ORF184894</name>
</gene>
<accession>A0A0B7BEP8</accession>
<dbReference type="AlphaFoldDB" id="A0A0B7BEP8"/>